<comment type="caution">
    <text evidence="1">The sequence shown here is derived from an EMBL/GenBank/DDBJ whole genome shotgun (WGS) entry which is preliminary data.</text>
</comment>
<reference evidence="1 2" key="1">
    <citation type="submission" date="2019-03" db="EMBL/GenBank/DDBJ databases">
        <title>Subsurface microbial communities from deep shales in Ohio and West Virginia, USA.</title>
        <authorList>
            <person name="Wrighton K."/>
        </authorList>
    </citation>
    <scope>NUCLEOTIDE SEQUENCE [LARGE SCALE GENOMIC DNA]</scope>
    <source>
        <strain evidence="1 2">MA284_T2</strain>
    </source>
</reference>
<evidence type="ECO:0000313" key="2">
    <source>
        <dbReference type="Proteomes" id="UP000295064"/>
    </source>
</evidence>
<dbReference type="EMBL" id="SNWX01000006">
    <property type="protein sequence ID" value="TDO92315.1"/>
    <property type="molecule type" value="Genomic_DNA"/>
</dbReference>
<proteinExistence type="predicted"/>
<accession>A0A4R6LW39</accession>
<protein>
    <submittedName>
        <fullName evidence="1">Uncharacterized protein</fullName>
    </submittedName>
</protein>
<sequence length="45" mass="5575">MAKEKKFALDVPETRIDEEKLTKYIRQIVREEVEKYFERKVPDFE</sequence>
<dbReference type="RefSeq" id="WP_166637984.1">
    <property type="nucleotide sequence ID" value="NZ_SNWX01000006.1"/>
</dbReference>
<dbReference type="Proteomes" id="UP000295064">
    <property type="component" value="Unassembled WGS sequence"/>
</dbReference>
<dbReference type="AlphaFoldDB" id="A0A4R6LW39"/>
<organism evidence="1 2">
    <name type="scientific">Halanaerobium saccharolyticum</name>
    <dbReference type="NCBI Taxonomy" id="43595"/>
    <lineage>
        <taxon>Bacteria</taxon>
        <taxon>Bacillati</taxon>
        <taxon>Bacillota</taxon>
        <taxon>Clostridia</taxon>
        <taxon>Halanaerobiales</taxon>
        <taxon>Halanaerobiaceae</taxon>
        <taxon>Halanaerobium</taxon>
    </lineage>
</organism>
<name>A0A4R6LW39_9FIRM</name>
<gene>
    <name evidence="1" type="ORF">DFR79_106128</name>
</gene>
<evidence type="ECO:0000313" key="1">
    <source>
        <dbReference type="EMBL" id="TDO92315.1"/>
    </source>
</evidence>